<gene>
    <name evidence="5" type="primary">accB</name>
    <name evidence="5" type="ORF">HYG85_11120</name>
</gene>
<dbReference type="GO" id="GO:0006633">
    <property type="term" value="P:fatty acid biosynthetic process"/>
    <property type="evidence" value="ECO:0007669"/>
    <property type="project" value="UniProtKB-UniPathway"/>
</dbReference>
<accession>A0A8J8SC88</accession>
<dbReference type="PANTHER" id="PTHR45266">
    <property type="entry name" value="OXALOACETATE DECARBOXYLASE ALPHA CHAIN"/>
    <property type="match status" value="1"/>
</dbReference>
<keyword evidence="6" id="KW-1185">Reference proteome</keyword>
<dbReference type="Pfam" id="PF00364">
    <property type="entry name" value="Biotin_lipoyl"/>
    <property type="match status" value="1"/>
</dbReference>
<evidence type="ECO:0000256" key="3">
    <source>
        <dbReference type="RuleBase" id="RU364072"/>
    </source>
</evidence>
<keyword evidence="3" id="KW-0444">Lipid biosynthesis</keyword>
<dbReference type="PRINTS" id="PR01071">
    <property type="entry name" value="ACOABIOTINCC"/>
</dbReference>
<sequence>MKFENIKELINLVSDKGLTRVDIEKDGCKISIRKEKEVLMTSNPEPYVQKPNTSQTVNVNKETVQENDSHKVEVEDENTVTIKSPIVGTFYSAPSPDEDDYVKIGDKVSKGKTLCIIEAMKLMNDIEAEVSGEIVDVLVENEEIVEYNQPLFKIRP</sequence>
<dbReference type="InterPro" id="IPR050709">
    <property type="entry name" value="Biotin_Carboxyl_Carrier/Decarb"/>
</dbReference>
<dbReference type="InterPro" id="IPR000089">
    <property type="entry name" value="Biotin_lipoyl"/>
</dbReference>
<evidence type="ECO:0000259" key="4">
    <source>
        <dbReference type="PROSITE" id="PS50968"/>
    </source>
</evidence>
<keyword evidence="2 3" id="KW-0092">Biotin</keyword>
<evidence type="ECO:0000313" key="6">
    <source>
        <dbReference type="Proteomes" id="UP000677305"/>
    </source>
</evidence>
<evidence type="ECO:0000256" key="1">
    <source>
        <dbReference type="ARBA" id="ARBA00017562"/>
    </source>
</evidence>
<dbReference type="PROSITE" id="PS50968">
    <property type="entry name" value="BIOTINYL_LIPOYL"/>
    <property type="match status" value="1"/>
</dbReference>
<organism evidence="5 6">
    <name type="scientific">Vallitalea guaymasensis</name>
    <dbReference type="NCBI Taxonomy" id="1185412"/>
    <lineage>
        <taxon>Bacteria</taxon>
        <taxon>Bacillati</taxon>
        <taxon>Bacillota</taxon>
        <taxon>Clostridia</taxon>
        <taxon>Lachnospirales</taxon>
        <taxon>Vallitaleaceae</taxon>
        <taxon>Vallitalea</taxon>
    </lineage>
</organism>
<dbReference type="AlphaFoldDB" id="A0A8J8SC88"/>
<keyword evidence="3" id="KW-0275">Fatty acid biosynthesis</keyword>
<dbReference type="NCBIfam" id="TIGR00531">
    <property type="entry name" value="BCCP"/>
    <property type="match status" value="1"/>
</dbReference>
<dbReference type="Gene3D" id="2.40.50.100">
    <property type="match status" value="1"/>
</dbReference>
<dbReference type="UniPathway" id="UPA00094"/>
<keyword evidence="3" id="KW-0443">Lipid metabolism</keyword>
<dbReference type="GO" id="GO:0003989">
    <property type="term" value="F:acetyl-CoA carboxylase activity"/>
    <property type="evidence" value="ECO:0007669"/>
    <property type="project" value="InterPro"/>
</dbReference>
<dbReference type="KEGG" id="vgu:HYG85_11120"/>
<dbReference type="GO" id="GO:0009317">
    <property type="term" value="C:acetyl-CoA carboxylase complex"/>
    <property type="evidence" value="ECO:0007669"/>
    <property type="project" value="InterPro"/>
</dbReference>
<feature type="domain" description="Lipoyl-binding" evidence="4">
    <location>
        <begin position="79"/>
        <end position="155"/>
    </location>
</feature>
<protein>
    <recommendedName>
        <fullName evidence="1 3">Biotin carboxyl carrier protein of acetyl-CoA carboxylase</fullName>
    </recommendedName>
</protein>
<dbReference type="PANTHER" id="PTHR45266:SF3">
    <property type="entry name" value="OXALOACETATE DECARBOXYLASE ALPHA CHAIN"/>
    <property type="match status" value="1"/>
</dbReference>
<name>A0A8J8SC88_9FIRM</name>
<proteinExistence type="predicted"/>
<dbReference type="Proteomes" id="UP000677305">
    <property type="component" value="Chromosome"/>
</dbReference>
<evidence type="ECO:0000256" key="2">
    <source>
        <dbReference type="ARBA" id="ARBA00023267"/>
    </source>
</evidence>
<dbReference type="SUPFAM" id="SSF51230">
    <property type="entry name" value="Single hybrid motif"/>
    <property type="match status" value="1"/>
</dbReference>
<keyword evidence="3" id="KW-0276">Fatty acid metabolism</keyword>
<dbReference type="EMBL" id="CP058561">
    <property type="protein sequence ID" value="QUH29439.1"/>
    <property type="molecule type" value="Genomic_DNA"/>
</dbReference>
<dbReference type="InterPro" id="IPR011053">
    <property type="entry name" value="Single_hybrid_motif"/>
</dbReference>
<dbReference type="InterPro" id="IPR001249">
    <property type="entry name" value="AcCoA_biotinCC"/>
</dbReference>
<comment type="pathway">
    <text evidence="3">Lipid metabolism; fatty acid biosynthesis.</text>
</comment>
<dbReference type="RefSeq" id="WP_212693513.1">
    <property type="nucleotide sequence ID" value="NZ_CP058561.1"/>
</dbReference>
<dbReference type="CDD" id="cd06850">
    <property type="entry name" value="biotinyl_domain"/>
    <property type="match status" value="1"/>
</dbReference>
<evidence type="ECO:0000313" key="5">
    <source>
        <dbReference type="EMBL" id="QUH29439.1"/>
    </source>
</evidence>
<comment type="function">
    <text evidence="3">This protein is a component of the acetyl coenzyme A carboxylase complex; first, biotin carboxylase catalyzes the carboxylation of the carrier protein and then the transcarboxylase transfers the carboxyl group to form malonyl-CoA.</text>
</comment>
<reference evidence="5 6" key="1">
    <citation type="submission" date="2020-07" db="EMBL/GenBank/DDBJ databases">
        <title>Vallitalea guaymasensis genome.</title>
        <authorList>
            <person name="Postec A."/>
        </authorList>
    </citation>
    <scope>NUCLEOTIDE SEQUENCE [LARGE SCALE GENOMIC DNA]</scope>
    <source>
        <strain evidence="5 6">Ra1766G1</strain>
    </source>
</reference>